<evidence type="ECO:0000256" key="9">
    <source>
        <dbReference type="ARBA" id="ARBA00022679"/>
    </source>
</evidence>
<keyword evidence="9 21" id="KW-0808">Transferase</keyword>
<evidence type="ECO:0000256" key="13">
    <source>
        <dbReference type="ARBA" id="ARBA00022777"/>
    </source>
</evidence>
<comment type="caution">
    <text evidence="22">The sequence shown here is derived from an EMBL/GenBank/DDBJ whole genome shotgun (WGS) entry which is preliminary data.</text>
</comment>
<evidence type="ECO:0000256" key="21">
    <source>
        <dbReference type="RuleBase" id="RU363065"/>
    </source>
</evidence>
<keyword evidence="18 21" id="KW-0472">Membrane</keyword>
<sequence>MANNVTGLVRIVKAAGYSWQGLRAAWQNEAAFRQEAVAALVAILVACWLDVDTLSRILMIGSVVLVIIVEILNSAIEAVVDRIGQEQHPLAGRAKDMGSAAVLLTILLALFVWIALLWTHLR</sequence>
<dbReference type="Pfam" id="PF01219">
    <property type="entry name" value="DAGK_prokar"/>
    <property type="match status" value="1"/>
</dbReference>
<comment type="catalytic activity">
    <reaction evidence="21">
        <text>a 1,2-diacyl-sn-glycerol + ATP = a 1,2-diacyl-sn-glycero-3-phosphate + ADP + H(+)</text>
        <dbReference type="Rhea" id="RHEA:10272"/>
        <dbReference type="ChEBI" id="CHEBI:15378"/>
        <dbReference type="ChEBI" id="CHEBI:17815"/>
        <dbReference type="ChEBI" id="CHEBI:30616"/>
        <dbReference type="ChEBI" id="CHEBI:58608"/>
        <dbReference type="ChEBI" id="CHEBI:456216"/>
        <dbReference type="EC" id="2.7.1.107"/>
    </reaction>
</comment>
<evidence type="ECO:0000256" key="3">
    <source>
        <dbReference type="ARBA" id="ARBA00005967"/>
    </source>
</evidence>
<evidence type="ECO:0000256" key="8">
    <source>
        <dbReference type="ARBA" id="ARBA00022519"/>
    </source>
</evidence>
<evidence type="ECO:0000256" key="2">
    <source>
        <dbReference type="ARBA" id="ARBA00004429"/>
    </source>
</evidence>
<feature type="transmembrane region" description="Helical" evidence="21">
    <location>
        <begin position="101"/>
        <end position="121"/>
    </location>
</feature>
<dbReference type="PROSITE" id="PS01069">
    <property type="entry name" value="DAGK_PROKAR"/>
    <property type="match status" value="1"/>
</dbReference>
<dbReference type="InterPro" id="IPR000829">
    <property type="entry name" value="DAGK"/>
</dbReference>
<evidence type="ECO:0000313" key="23">
    <source>
        <dbReference type="Proteomes" id="UP001300015"/>
    </source>
</evidence>
<keyword evidence="17 21" id="KW-0443">Lipid metabolism</keyword>
<evidence type="ECO:0000256" key="18">
    <source>
        <dbReference type="ARBA" id="ARBA00023136"/>
    </source>
</evidence>
<keyword evidence="19" id="KW-0594">Phospholipid biosynthesis</keyword>
<evidence type="ECO:0000256" key="10">
    <source>
        <dbReference type="ARBA" id="ARBA00022692"/>
    </source>
</evidence>
<name>A0ABT1VGY4_9GAMM</name>
<dbReference type="PANTHER" id="PTHR34299:SF1">
    <property type="entry name" value="DIACYLGLYCEROL KINASE"/>
    <property type="match status" value="1"/>
</dbReference>
<dbReference type="EMBL" id="JANIET010000001">
    <property type="protein sequence ID" value="MCQ8226187.1"/>
    <property type="molecule type" value="Genomic_DNA"/>
</dbReference>
<gene>
    <name evidence="22" type="ORF">NQH49_01675</name>
</gene>
<dbReference type="Proteomes" id="UP001300015">
    <property type="component" value="Unassembled WGS sequence"/>
</dbReference>
<evidence type="ECO:0000256" key="15">
    <source>
        <dbReference type="ARBA" id="ARBA00022842"/>
    </source>
</evidence>
<keyword evidence="23" id="KW-1185">Reference proteome</keyword>
<evidence type="ECO:0000256" key="11">
    <source>
        <dbReference type="ARBA" id="ARBA00022723"/>
    </source>
</evidence>
<organism evidence="22 23">
    <name type="scientific">Pantoea trifolii</name>
    <dbReference type="NCBI Taxonomy" id="2968030"/>
    <lineage>
        <taxon>Bacteria</taxon>
        <taxon>Pseudomonadati</taxon>
        <taxon>Pseudomonadota</taxon>
        <taxon>Gammaproteobacteria</taxon>
        <taxon>Enterobacterales</taxon>
        <taxon>Erwiniaceae</taxon>
        <taxon>Pantoea</taxon>
    </lineage>
</organism>
<keyword evidence="6" id="KW-1003">Cell membrane</keyword>
<evidence type="ECO:0000256" key="7">
    <source>
        <dbReference type="ARBA" id="ARBA00022516"/>
    </source>
</evidence>
<comment type="function">
    <text evidence="21">Catalyzes the ATP-dependent phosphorylation of sn-l,2-diacylglycerol (DAG) to phosphatidic acid. Involved in the recycling of diacylglycerol produced as a by-product during membrane-derived oligosaccharide (MDO) biosynthesis.</text>
</comment>
<evidence type="ECO:0000256" key="14">
    <source>
        <dbReference type="ARBA" id="ARBA00022840"/>
    </source>
</evidence>
<protein>
    <recommendedName>
        <fullName evidence="5 21">Diacylglycerol kinase</fullName>
        <ecNumber evidence="4 21">2.7.1.107</ecNumber>
    </recommendedName>
</protein>
<dbReference type="InterPro" id="IPR033718">
    <property type="entry name" value="DAGK_prok"/>
</dbReference>
<dbReference type="RefSeq" id="WP_256698145.1">
    <property type="nucleotide sequence ID" value="NZ_JANIES010000001.1"/>
</dbReference>
<keyword evidence="8 21" id="KW-0997">Cell inner membrane</keyword>
<keyword evidence="13 21" id="KW-0418">Kinase</keyword>
<keyword evidence="10 21" id="KW-0812">Transmembrane</keyword>
<keyword evidence="7" id="KW-0444">Lipid biosynthesis</keyword>
<accession>A0ABT1VGY4</accession>
<comment type="similarity">
    <text evidence="3 21">Belongs to the bacterial diacylglycerol kinase family.</text>
</comment>
<evidence type="ECO:0000256" key="12">
    <source>
        <dbReference type="ARBA" id="ARBA00022741"/>
    </source>
</evidence>
<comment type="subcellular location">
    <subcellularLocation>
        <location evidence="2 21">Cell inner membrane</location>
        <topology evidence="2 21">Multi-pass membrane protein</topology>
    </subcellularLocation>
</comment>
<evidence type="ECO:0000256" key="5">
    <source>
        <dbReference type="ARBA" id="ARBA00017575"/>
    </source>
</evidence>
<dbReference type="Gene3D" id="1.10.287.3610">
    <property type="match status" value="1"/>
</dbReference>
<dbReference type="InterPro" id="IPR036945">
    <property type="entry name" value="DAGK_sf"/>
</dbReference>
<evidence type="ECO:0000256" key="19">
    <source>
        <dbReference type="ARBA" id="ARBA00023209"/>
    </source>
</evidence>
<reference evidence="22 23" key="1">
    <citation type="submission" date="2022-07" db="EMBL/GenBank/DDBJ databases">
        <title>Pantoea trifolii sp. nov. isolated from root nodules of Trifolium rubens.</title>
        <authorList>
            <person name="Kalita M."/>
            <person name="Wdowiak-Wrobel S."/>
            <person name="Marek-Kozaczuk M."/>
            <person name="Palusinska-Szysz M."/>
            <person name="Sokolowski W."/>
            <person name="Coutinho T."/>
            <person name="Hlahane L."/>
        </authorList>
    </citation>
    <scope>NUCLEOTIDE SEQUENCE [LARGE SCALE GENOMIC DNA]</scope>
    <source>
        <strain evidence="22 23">MMK2</strain>
    </source>
</reference>
<evidence type="ECO:0000256" key="1">
    <source>
        <dbReference type="ARBA" id="ARBA00001946"/>
    </source>
</evidence>
<evidence type="ECO:0000256" key="20">
    <source>
        <dbReference type="ARBA" id="ARBA00023264"/>
    </source>
</evidence>
<keyword evidence="14 21" id="KW-0067">ATP-binding</keyword>
<comment type="cofactor">
    <cofactor evidence="1">
        <name>Mg(2+)</name>
        <dbReference type="ChEBI" id="CHEBI:18420"/>
    </cofactor>
</comment>
<evidence type="ECO:0000256" key="4">
    <source>
        <dbReference type="ARBA" id="ARBA00012133"/>
    </source>
</evidence>
<feature type="transmembrane region" description="Helical" evidence="21">
    <location>
        <begin position="57"/>
        <end position="80"/>
    </location>
</feature>
<comment type="caution">
    <text evidence="21">Lacks conserved residue(s) required for the propagation of feature annotation.</text>
</comment>
<dbReference type="PANTHER" id="PTHR34299">
    <property type="entry name" value="DIACYLGLYCEROL KINASE"/>
    <property type="match status" value="1"/>
</dbReference>
<evidence type="ECO:0000256" key="17">
    <source>
        <dbReference type="ARBA" id="ARBA00023098"/>
    </source>
</evidence>
<keyword evidence="16 21" id="KW-1133">Transmembrane helix</keyword>
<dbReference type="EC" id="2.7.1.107" evidence="4 21"/>
<dbReference type="CDD" id="cd14264">
    <property type="entry name" value="DAGK_IM"/>
    <property type="match status" value="1"/>
</dbReference>
<keyword evidence="20 21" id="KW-1208">Phospholipid metabolism</keyword>
<dbReference type="GO" id="GO:0016301">
    <property type="term" value="F:kinase activity"/>
    <property type="evidence" value="ECO:0007669"/>
    <property type="project" value="UniProtKB-KW"/>
</dbReference>
<evidence type="ECO:0000256" key="6">
    <source>
        <dbReference type="ARBA" id="ARBA00022475"/>
    </source>
</evidence>
<evidence type="ECO:0000313" key="22">
    <source>
        <dbReference type="EMBL" id="MCQ8226187.1"/>
    </source>
</evidence>
<evidence type="ECO:0000256" key="16">
    <source>
        <dbReference type="ARBA" id="ARBA00022989"/>
    </source>
</evidence>
<keyword evidence="11" id="KW-0479">Metal-binding</keyword>
<keyword evidence="15" id="KW-0460">Magnesium</keyword>
<keyword evidence="12 21" id="KW-0547">Nucleotide-binding</keyword>
<proteinExistence type="inferred from homology"/>